<evidence type="ECO:0000256" key="1">
    <source>
        <dbReference type="ARBA" id="ARBA00011245"/>
    </source>
</evidence>
<dbReference type="Gene3D" id="3.40.50.620">
    <property type="entry name" value="HUPs"/>
    <property type="match status" value="1"/>
</dbReference>
<keyword evidence="3" id="KW-0547">Nucleotide-binding</keyword>
<dbReference type="InterPro" id="IPR024909">
    <property type="entry name" value="Cys-tRNA/MSH_ligase"/>
</dbReference>
<dbReference type="InterPro" id="IPR014729">
    <property type="entry name" value="Rossmann-like_a/b/a_fold"/>
</dbReference>
<proteinExistence type="predicted"/>
<dbReference type="PANTHER" id="PTHR10890">
    <property type="entry name" value="CYSTEINYL-TRNA SYNTHETASE"/>
    <property type="match status" value="1"/>
</dbReference>
<keyword evidence="7" id="KW-1185">Reference proteome</keyword>
<gene>
    <name evidence="6" type="ORF">Q8852_00820</name>
</gene>
<dbReference type="Proteomes" id="UP001237011">
    <property type="component" value="Chromosome"/>
</dbReference>
<dbReference type="GO" id="GO:0016874">
    <property type="term" value="F:ligase activity"/>
    <property type="evidence" value="ECO:0007669"/>
    <property type="project" value="UniProtKB-KW"/>
</dbReference>
<dbReference type="SUPFAM" id="SSF52374">
    <property type="entry name" value="Nucleotidylyl transferase"/>
    <property type="match status" value="1"/>
</dbReference>
<comment type="subunit">
    <text evidence="1">Monomer.</text>
</comment>
<feature type="domain" description="tRNA synthetases class I catalytic" evidence="5">
    <location>
        <begin position="3"/>
        <end position="291"/>
    </location>
</feature>
<accession>A0ABY9HAR4</accession>
<reference evidence="6" key="1">
    <citation type="submission" date="2023-08" db="EMBL/GenBank/DDBJ databases">
        <title>Complete genome sequence of Mycoplasma seminis 2200.</title>
        <authorList>
            <person name="Spergser J."/>
        </authorList>
    </citation>
    <scope>NUCLEOTIDE SEQUENCE [LARGE SCALE GENOMIC DNA]</scope>
    <source>
        <strain evidence="6">2200</strain>
    </source>
</reference>
<sequence length="409" mass="47175">MTKIYVCGPTVYNDVHIGNLRPIITMDLILKAYRALGKEFAFVHNITDIDDKIINKAIETNQTEAQVSSYYAEKYLEILKQFNVDTITHLEYVTQNMDLIIKFISDLISIGAAYQDKDGNVWFDVVKYKNNYGVVSNQNIDNMMSQESEFSANKKSPYDFALWKKTSVGIQYDSPFAAGRPGWHTECAVLIYKHFQNNGVDIHGGGMDLTFPHHENENIQFYALSGNNIAQKWLRTGQINLNGIKMSKSLQNVLLPKDFLTKFSPDVLKTIFIQNAFTSEINIDDATMESVNAFLNKIKKIYFLAAIENVNLQDYDTELFEKIMNTLVDIKFSDFNKEVNTLIKEINKTKEPKMIASLIKIFDSLGFEFSKFDYKKYLDVYKEWKQLLNDKNYTQADKLRAELIENNLI</sequence>
<dbReference type="PRINTS" id="PR00983">
    <property type="entry name" value="TRNASYNTHCYS"/>
</dbReference>
<keyword evidence="2 6" id="KW-0436">Ligase</keyword>
<dbReference type="PANTHER" id="PTHR10890:SF3">
    <property type="entry name" value="CYSTEINE--TRNA LIGASE, CYTOPLASMIC"/>
    <property type="match status" value="1"/>
</dbReference>
<name>A0ABY9HAR4_9MOLU</name>
<evidence type="ECO:0000256" key="3">
    <source>
        <dbReference type="ARBA" id="ARBA00022741"/>
    </source>
</evidence>
<evidence type="ECO:0000313" key="7">
    <source>
        <dbReference type="Proteomes" id="UP001237011"/>
    </source>
</evidence>
<dbReference type="InterPro" id="IPR032678">
    <property type="entry name" value="tRNA-synt_1_cat_dom"/>
</dbReference>
<dbReference type="Pfam" id="PF01406">
    <property type="entry name" value="tRNA-synt_1e"/>
    <property type="match status" value="1"/>
</dbReference>
<evidence type="ECO:0000256" key="4">
    <source>
        <dbReference type="ARBA" id="ARBA00022840"/>
    </source>
</evidence>
<evidence type="ECO:0000313" key="6">
    <source>
        <dbReference type="EMBL" id="WLP85687.1"/>
    </source>
</evidence>
<dbReference type="EMBL" id="CP132191">
    <property type="protein sequence ID" value="WLP85687.1"/>
    <property type="molecule type" value="Genomic_DNA"/>
</dbReference>
<evidence type="ECO:0000259" key="5">
    <source>
        <dbReference type="Pfam" id="PF01406"/>
    </source>
</evidence>
<organism evidence="6 7">
    <name type="scientific">Mycoplasma seminis</name>
    <dbReference type="NCBI Taxonomy" id="512749"/>
    <lineage>
        <taxon>Bacteria</taxon>
        <taxon>Bacillati</taxon>
        <taxon>Mycoplasmatota</taxon>
        <taxon>Mollicutes</taxon>
        <taxon>Mycoplasmataceae</taxon>
        <taxon>Mycoplasma</taxon>
    </lineage>
</organism>
<keyword evidence="4" id="KW-0067">ATP-binding</keyword>
<evidence type="ECO:0000256" key="2">
    <source>
        <dbReference type="ARBA" id="ARBA00022598"/>
    </source>
</evidence>
<protein>
    <submittedName>
        <fullName evidence="6">Class I tRNA ligase family protein</fullName>
    </submittedName>
</protein>
<dbReference type="RefSeq" id="WP_305938116.1">
    <property type="nucleotide sequence ID" value="NZ_CP132191.1"/>
</dbReference>